<accession>A0ACC2S1Q2</accession>
<dbReference type="Proteomes" id="UP001165960">
    <property type="component" value="Unassembled WGS sequence"/>
</dbReference>
<proteinExistence type="predicted"/>
<organism evidence="1 2">
    <name type="scientific">Entomophthora muscae</name>
    <dbReference type="NCBI Taxonomy" id="34485"/>
    <lineage>
        <taxon>Eukaryota</taxon>
        <taxon>Fungi</taxon>
        <taxon>Fungi incertae sedis</taxon>
        <taxon>Zoopagomycota</taxon>
        <taxon>Entomophthoromycotina</taxon>
        <taxon>Entomophthoromycetes</taxon>
        <taxon>Entomophthorales</taxon>
        <taxon>Entomophthoraceae</taxon>
        <taxon>Entomophthora</taxon>
    </lineage>
</organism>
<protein>
    <submittedName>
        <fullName evidence="1">Uncharacterized protein</fullName>
    </submittedName>
</protein>
<evidence type="ECO:0000313" key="1">
    <source>
        <dbReference type="EMBL" id="KAJ9056192.1"/>
    </source>
</evidence>
<gene>
    <name evidence="1" type="ORF">DSO57_1035715</name>
</gene>
<dbReference type="EMBL" id="QTSX02006003">
    <property type="protein sequence ID" value="KAJ9056192.1"/>
    <property type="molecule type" value="Genomic_DNA"/>
</dbReference>
<keyword evidence="2" id="KW-1185">Reference proteome</keyword>
<name>A0ACC2S1Q2_9FUNG</name>
<sequence length="169" mass="18405">MVMGLGRGLVPLPGDSSWLATGVDFKFMKLIVAASVPLLGAVISLPFGVIISLFWLVSLHGPRFSASACGGLTPEKRGRAVLWSTGPAAQGDLGSGFNSCSQAQVSREEEMSILTGIPRSLKLYRELETKIKVQEPKTGYKESKRLLEDSKCKKFHTLHKYKIRIKISG</sequence>
<comment type="caution">
    <text evidence="1">The sequence shown here is derived from an EMBL/GenBank/DDBJ whole genome shotgun (WGS) entry which is preliminary data.</text>
</comment>
<evidence type="ECO:0000313" key="2">
    <source>
        <dbReference type="Proteomes" id="UP001165960"/>
    </source>
</evidence>
<reference evidence="1" key="1">
    <citation type="submission" date="2022-04" db="EMBL/GenBank/DDBJ databases">
        <title>Genome of the entomopathogenic fungus Entomophthora muscae.</title>
        <authorList>
            <person name="Elya C."/>
            <person name="Lovett B.R."/>
            <person name="Lee E."/>
            <person name="Macias A.M."/>
            <person name="Hajek A.E."/>
            <person name="De Bivort B.L."/>
            <person name="Kasson M.T."/>
            <person name="De Fine Licht H.H."/>
            <person name="Stajich J.E."/>
        </authorList>
    </citation>
    <scope>NUCLEOTIDE SEQUENCE</scope>
    <source>
        <strain evidence="1">Berkeley</strain>
    </source>
</reference>